<organism evidence="2 3">
    <name type="scientific">Candidatus Spechtbacteria bacterium RIFCSPHIGHO2_01_FULL_43_30</name>
    <dbReference type="NCBI Taxonomy" id="1802158"/>
    <lineage>
        <taxon>Bacteria</taxon>
        <taxon>Candidatus Spechtiibacteriota</taxon>
    </lineage>
</organism>
<dbReference type="NCBIfam" id="TIGR02532">
    <property type="entry name" value="IV_pilin_GFxxxE"/>
    <property type="match status" value="1"/>
</dbReference>
<feature type="transmembrane region" description="Helical" evidence="1">
    <location>
        <begin position="45"/>
        <end position="67"/>
    </location>
</feature>
<keyword evidence="1" id="KW-0472">Membrane</keyword>
<evidence type="ECO:0008006" key="4">
    <source>
        <dbReference type="Google" id="ProtNLM"/>
    </source>
</evidence>
<protein>
    <recommendedName>
        <fullName evidence="4">Prepilin-type N-terminal cleavage/methylation domain-containing protein</fullName>
    </recommendedName>
</protein>
<dbReference type="Proteomes" id="UP000177932">
    <property type="component" value="Unassembled WGS sequence"/>
</dbReference>
<dbReference type="PROSITE" id="PS00409">
    <property type="entry name" value="PROKAR_NTER_METHYL"/>
    <property type="match status" value="1"/>
</dbReference>
<dbReference type="EMBL" id="MHOD01000002">
    <property type="protein sequence ID" value="OGZ58664.1"/>
    <property type="molecule type" value="Genomic_DNA"/>
</dbReference>
<evidence type="ECO:0000256" key="1">
    <source>
        <dbReference type="SAM" id="Phobius"/>
    </source>
</evidence>
<evidence type="ECO:0000313" key="3">
    <source>
        <dbReference type="Proteomes" id="UP000177932"/>
    </source>
</evidence>
<comment type="caution">
    <text evidence="2">The sequence shown here is derived from an EMBL/GenBank/DDBJ whole genome shotgun (WGS) entry which is preliminary data.</text>
</comment>
<sequence length="212" mass="23492">MQIVRRAAICNVYQSICIMKFLKTGFNSPKFFKKNNNKGFSLVEILVSLAVFSIVAIAIGGFFLMSVRGQRNTIARQNLIDNVRFAIEFMSRQIRLAQQDIAGSCTGSADSMFTESASDISFISYDGDCITYQLAGEKIQIRPDDGESFSDMTSDDIIINSLEFTVDGRESDDGEQPRVTVIIEAETSGQRPEDNLSIEVQTTISARNIDVP</sequence>
<dbReference type="AlphaFoldDB" id="A0A1G2H858"/>
<evidence type="ECO:0000313" key="2">
    <source>
        <dbReference type="EMBL" id="OGZ58664.1"/>
    </source>
</evidence>
<dbReference type="InterPro" id="IPR012902">
    <property type="entry name" value="N_methyl_site"/>
</dbReference>
<name>A0A1G2H858_9BACT</name>
<reference evidence="2 3" key="1">
    <citation type="journal article" date="2016" name="Nat. Commun.">
        <title>Thousands of microbial genomes shed light on interconnected biogeochemical processes in an aquifer system.</title>
        <authorList>
            <person name="Anantharaman K."/>
            <person name="Brown C.T."/>
            <person name="Hug L.A."/>
            <person name="Sharon I."/>
            <person name="Castelle C.J."/>
            <person name="Probst A.J."/>
            <person name="Thomas B.C."/>
            <person name="Singh A."/>
            <person name="Wilkins M.J."/>
            <person name="Karaoz U."/>
            <person name="Brodie E.L."/>
            <person name="Williams K.H."/>
            <person name="Hubbard S.S."/>
            <person name="Banfield J.F."/>
        </authorList>
    </citation>
    <scope>NUCLEOTIDE SEQUENCE [LARGE SCALE GENOMIC DNA]</scope>
</reference>
<dbReference type="STRING" id="1802158.A2827_03360"/>
<keyword evidence="1" id="KW-1133">Transmembrane helix</keyword>
<keyword evidence="1" id="KW-0812">Transmembrane</keyword>
<dbReference type="Pfam" id="PF07963">
    <property type="entry name" value="N_methyl"/>
    <property type="match status" value="1"/>
</dbReference>
<gene>
    <name evidence="2" type="ORF">A2827_03360</name>
</gene>
<accession>A0A1G2H858</accession>
<proteinExistence type="predicted"/>